<reference evidence="5" key="1">
    <citation type="submission" date="2020-05" db="EMBL/GenBank/DDBJ databases">
        <title>Mycena genomes resolve the evolution of fungal bioluminescence.</title>
        <authorList>
            <person name="Tsai I.J."/>
        </authorList>
    </citation>
    <scope>NUCLEOTIDE SEQUENCE</scope>
    <source>
        <strain evidence="5">171206Taipei</strain>
    </source>
</reference>
<dbReference type="GeneID" id="59347829"/>
<keyword evidence="2" id="KW-0479">Metal-binding</keyword>
<evidence type="ECO:0000256" key="1">
    <source>
        <dbReference type="ARBA" id="ARBA00005495"/>
    </source>
</evidence>
<accession>A0A8H6SHW2</accession>
<dbReference type="PROSITE" id="PS51891">
    <property type="entry name" value="CENP_V_GFA"/>
    <property type="match status" value="1"/>
</dbReference>
<dbReference type="PANTHER" id="PTHR28620">
    <property type="entry name" value="CENTROMERE PROTEIN V"/>
    <property type="match status" value="1"/>
</dbReference>
<protein>
    <submittedName>
        <fullName evidence="5">GFA domain-containing protein</fullName>
    </submittedName>
</protein>
<proteinExistence type="inferred from homology"/>
<dbReference type="SUPFAM" id="SSF51316">
    <property type="entry name" value="Mss4-like"/>
    <property type="match status" value="1"/>
</dbReference>
<dbReference type="InterPro" id="IPR006913">
    <property type="entry name" value="CENP-V/GFA"/>
</dbReference>
<evidence type="ECO:0000256" key="2">
    <source>
        <dbReference type="ARBA" id="ARBA00022723"/>
    </source>
</evidence>
<dbReference type="Gene3D" id="2.170.150.70">
    <property type="match status" value="1"/>
</dbReference>
<keyword evidence="6" id="KW-1185">Reference proteome</keyword>
<dbReference type="Pfam" id="PF04828">
    <property type="entry name" value="GFA"/>
    <property type="match status" value="1"/>
</dbReference>
<dbReference type="Proteomes" id="UP000636479">
    <property type="component" value="Unassembled WGS sequence"/>
</dbReference>
<dbReference type="AlphaFoldDB" id="A0A8H6SHW2"/>
<organism evidence="5 6">
    <name type="scientific">Mycena indigotica</name>
    <dbReference type="NCBI Taxonomy" id="2126181"/>
    <lineage>
        <taxon>Eukaryota</taxon>
        <taxon>Fungi</taxon>
        <taxon>Dikarya</taxon>
        <taxon>Basidiomycota</taxon>
        <taxon>Agaricomycotina</taxon>
        <taxon>Agaricomycetes</taxon>
        <taxon>Agaricomycetidae</taxon>
        <taxon>Agaricales</taxon>
        <taxon>Marasmiineae</taxon>
        <taxon>Mycenaceae</taxon>
        <taxon>Mycena</taxon>
    </lineage>
</organism>
<dbReference type="InterPro" id="IPR011057">
    <property type="entry name" value="Mss4-like_sf"/>
</dbReference>
<keyword evidence="3" id="KW-0862">Zinc</keyword>
<name>A0A8H6SHW2_9AGAR</name>
<comment type="similarity">
    <text evidence="1">Belongs to the Gfa family.</text>
</comment>
<dbReference type="GO" id="GO:0046872">
    <property type="term" value="F:metal ion binding"/>
    <property type="evidence" value="ECO:0007669"/>
    <property type="project" value="UniProtKB-KW"/>
</dbReference>
<dbReference type="PANTHER" id="PTHR28620:SF1">
    <property type="entry name" value="CENP-V_GFA DOMAIN-CONTAINING PROTEIN"/>
    <property type="match status" value="1"/>
</dbReference>
<dbReference type="GO" id="GO:0016846">
    <property type="term" value="F:carbon-sulfur lyase activity"/>
    <property type="evidence" value="ECO:0007669"/>
    <property type="project" value="InterPro"/>
</dbReference>
<feature type="domain" description="CENP-V/GFA" evidence="4">
    <location>
        <begin position="24"/>
        <end position="143"/>
    </location>
</feature>
<dbReference type="OrthoDB" id="3264588at2759"/>
<dbReference type="RefSeq" id="XP_037218555.1">
    <property type="nucleotide sequence ID" value="XM_037365313.1"/>
</dbReference>
<sequence length="143" mass="15979">MSSDSSPPPNLPIPWPEGVEISTHTGGCHCKKIRFEFEYPADIYSLPVPECNCSICEDRGSMNVYTWENKFRLTSGSEGDLSIYKFHAKRVNHRSCKVCGSYIGALVPVPTPGHPGIIVVNTRTIDNIELKKFQRTPVNGRAW</sequence>
<dbReference type="EMBL" id="JACAZF010000007">
    <property type="protein sequence ID" value="KAF7299167.1"/>
    <property type="molecule type" value="Genomic_DNA"/>
</dbReference>
<dbReference type="InterPro" id="IPR052355">
    <property type="entry name" value="CENP-V-like"/>
</dbReference>
<evidence type="ECO:0000313" key="5">
    <source>
        <dbReference type="EMBL" id="KAF7299167.1"/>
    </source>
</evidence>
<evidence type="ECO:0000259" key="4">
    <source>
        <dbReference type="PROSITE" id="PS51891"/>
    </source>
</evidence>
<evidence type="ECO:0000256" key="3">
    <source>
        <dbReference type="ARBA" id="ARBA00022833"/>
    </source>
</evidence>
<evidence type="ECO:0000313" key="6">
    <source>
        <dbReference type="Proteomes" id="UP000636479"/>
    </source>
</evidence>
<comment type="caution">
    <text evidence="5">The sequence shown here is derived from an EMBL/GenBank/DDBJ whole genome shotgun (WGS) entry which is preliminary data.</text>
</comment>
<gene>
    <name evidence="5" type="ORF">MIND_00865400</name>
</gene>